<dbReference type="Pfam" id="PF12974">
    <property type="entry name" value="Phosphonate-bd"/>
    <property type="match status" value="1"/>
</dbReference>
<dbReference type="PROSITE" id="PS51257">
    <property type="entry name" value="PROKAR_LIPOPROTEIN"/>
    <property type="match status" value="1"/>
</dbReference>
<accession>A0A1M5U4U7</accession>
<reference evidence="1 2" key="1">
    <citation type="submission" date="2016-11" db="EMBL/GenBank/DDBJ databases">
        <authorList>
            <person name="Jaros S."/>
            <person name="Januszkiewicz K."/>
            <person name="Wedrychowicz H."/>
        </authorList>
    </citation>
    <scope>NUCLEOTIDE SEQUENCE [LARGE SCALE GENOMIC DNA]</scope>
    <source>
        <strain evidence="1 2">DSM 3089</strain>
    </source>
</reference>
<gene>
    <name evidence="1" type="ORF">SAMN02745196_00844</name>
</gene>
<dbReference type="EMBL" id="FQXP01000003">
    <property type="protein sequence ID" value="SHH57958.1"/>
    <property type="molecule type" value="Genomic_DNA"/>
</dbReference>
<organism evidence="1 2">
    <name type="scientific">Clostridium collagenovorans DSM 3089</name>
    <dbReference type="NCBI Taxonomy" id="1121306"/>
    <lineage>
        <taxon>Bacteria</taxon>
        <taxon>Bacillati</taxon>
        <taxon>Bacillota</taxon>
        <taxon>Clostridia</taxon>
        <taxon>Eubacteriales</taxon>
        <taxon>Clostridiaceae</taxon>
        <taxon>Clostridium</taxon>
    </lineage>
</organism>
<dbReference type="Proteomes" id="UP000184526">
    <property type="component" value="Unassembled WGS sequence"/>
</dbReference>
<dbReference type="AlphaFoldDB" id="A0A1M5U4U7"/>
<dbReference type="STRING" id="1121306.SAMN02745196_00844"/>
<dbReference type="InterPro" id="IPR027024">
    <property type="entry name" value="UCP027386_ABC_sbc_TM0202"/>
</dbReference>
<keyword evidence="2" id="KW-1185">Reference proteome</keyword>
<dbReference type="Gene3D" id="3.40.190.10">
    <property type="entry name" value="Periplasmic binding protein-like II"/>
    <property type="match status" value="2"/>
</dbReference>
<name>A0A1M5U4U7_9CLOT</name>
<dbReference type="OrthoDB" id="9814375at2"/>
<dbReference type="SUPFAM" id="SSF53850">
    <property type="entry name" value="Periplasmic binding protein-like II"/>
    <property type="match status" value="1"/>
</dbReference>
<protein>
    <submittedName>
        <fullName evidence="1">NitT/TauT family transport system substrate-binding protein</fullName>
    </submittedName>
</protein>
<dbReference type="RefSeq" id="WP_072830349.1">
    <property type="nucleotide sequence ID" value="NZ_FQXP01000003.1"/>
</dbReference>
<dbReference type="PIRSF" id="PIRSF027386">
    <property type="entry name" value="UCP027386_ABC_sbc_TM0202"/>
    <property type="match status" value="1"/>
</dbReference>
<evidence type="ECO:0000313" key="1">
    <source>
        <dbReference type="EMBL" id="SHH57958.1"/>
    </source>
</evidence>
<sequence>MNFKRITSLIIVGVMSTGLLLGCGSNKTAKEENKEEKSVKVVMPDGLPSIAMAKLVKEKPEIGKNYKVEYSIEKTPENLSTAVMKEEADIAVVPSNMAAIAYNKTKNYEIAGTVGFGSLYLVSTEEIKDYEDLNGKTIANIGRGLTPDIITKSIFKERGLEADKDVTFNYLNAASELVPTIVAGKEKIAVVPEPALSALMTKKPEVKIVKNLNDEWKELNNSKNGYPQSTIIVKKSFLDENKKFINDFLKEVANGTKWANENKEELGNYSEEIGVSTDKVMIPKAMERANIGFVDIKDSKDDYKNYYKKLLEIDPSSVGGALPDEGIFMER</sequence>
<evidence type="ECO:0000313" key="2">
    <source>
        <dbReference type="Proteomes" id="UP000184526"/>
    </source>
</evidence>
<proteinExistence type="predicted"/>
<dbReference type="PANTHER" id="PTHR30024:SF46">
    <property type="entry name" value="ABC TRANSPORTER, SUBSTRATE-BINDING LIPOPROTEIN"/>
    <property type="match status" value="1"/>
</dbReference>
<dbReference type="PANTHER" id="PTHR30024">
    <property type="entry name" value="ALIPHATIC SULFONATES-BINDING PROTEIN-RELATED"/>
    <property type="match status" value="1"/>
</dbReference>